<dbReference type="PROSITE" id="PS50883">
    <property type="entry name" value="EAL"/>
    <property type="match status" value="1"/>
</dbReference>
<dbReference type="CDD" id="cd01948">
    <property type="entry name" value="EAL"/>
    <property type="match status" value="1"/>
</dbReference>
<dbReference type="Pfam" id="PF03707">
    <property type="entry name" value="MHYT"/>
    <property type="match status" value="2"/>
</dbReference>
<dbReference type="SUPFAM" id="SSF55073">
    <property type="entry name" value="Nucleotide cyclase"/>
    <property type="match status" value="1"/>
</dbReference>
<dbReference type="NCBIfam" id="TIGR00254">
    <property type="entry name" value="GGDEF"/>
    <property type="match status" value="1"/>
</dbReference>
<feature type="transmembrane region" description="Helical" evidence="1">
    <location>
        <begin position="182"/>
        <end position="202"/>
    </location>
</feature>
<dbReference type="InterPro" id="IPR035919">
    <property type="entry name" value="EAL_sf"/>
</dbReference>
<dbReference type="Pfam" id="PF12860">
    <property type="entry name" value="PAS_7"/>
    <property type="match status" value="1"/>
</dbReference>
<keyword evidence="1" id="KW-0812">Transmembrane</keyword>
<sequence>MNGESVMFAVAGCIVYEHDLWLVAVAAIICAASSWATFQLYSRACLSVDIEREAWLILTSLVAGAGIWCTHFIAILGYDETMPMGFDPVLTIVSFLLAVLGVAAGFRISVAGRGRLIPVVGGAAVGLAIALMHYTGMQAYRVQGIVSWDRSYVAASILLSMVFSATALHVARRLGHRTRRLIAAALFALGIVLLHFTGMTAFKVEPMLIDPLMNADFGALRAMAFAVAGVAVVVVGAGLASTYIDYRARADTSHALNNMSSGLLLVAPDRTVRLFNERVIELFKLDAGDVSIGMPIDDFLTRVGERSGWTAHRLGRVLENYHSWFTTHETVTVDHLLDDGQVLEVCWQPMRNESTVITYDDVTDARTRQAEIAHMAFHDPLTGLPNRRSFRHDLETLSRERGRVLLMLDLDRFKHVNDTFGHAAGDALLVEVARRLKSLCAGSETIYRLGGDELSILTLRDMDSAVGLAQDVVSSLSNPFRIGGETISIGCSVGVACLGREADTGLVLQMADFALYKAKEYGRGRVHVYEQGMLEDAAHKRNLERDMDAALRLGQFELHYQPFYSLPDRRLTGFEALIRWRHPASGMIPPMDFIPIAEQNGAIIEIGAWVIDQACRQLSRWPDHVYVSVNVSPVQLRSPELLGQITRAMEQHGVQPHRIEIELTETAVVESSEQIVAVLSGLRALGVRIAMDDFGTGYSSLAYLKRFEFDRIKIDRSFIGVSEEDASAAAVVRAVTQLARDLSIATTAEGVESENQLKSLIAMGCGTAQGYLLSRPLTADKASALLEADGGATPQNALPLSDLSLKDASRPPALKRA</sequence>
<evidence type="ECO:0000259" key="5">
    <source>
        <dbReference type="PROSITE" id="PS50924"/>
    </source>
</evidence>
<gene>
    <name evidence="6" type="ORF">E2A64_14535</name>
</gene>
<feature type="domain" description="EAL" evidence="3">
    <location>
        <begin position="540"/>
        <end position="790"/>
    </location>
</feature>
<dbReference type="GO" id="GO:0016020">
    <property type="term" value="C:membrane"/>
    <property type="evidence" value="ECO:0007669"/>
    <property type="project" value="UniProtKB-UniRule"/>
</dbReference>
<dbReference type="PANTHER" id="PTHR44757:SF2">
    <property type="entry name" value="BIOFILM ARCHITECTURE MAINTENANCE PROTEIN MBAA"/>
    <property type="match status" value="1"/>
</dbReference>
<organism evidence="6 7">
    <name type="scientific">Pseudohoeflea suaedae</name>
    <dbReference type="NCBI Taxonomy" id="877384"/>
    <lineage>
        <taxon>Bacteria</taxon>
        <taxon>Pseudomonadati</taxon>
        <taxon>Pseudomonadota</taxon>
        <taxon>Alphaproteobacteria</taxon>
        <taxon>Hyphomicrobiales</taxon>
        <taxon>Rhizobiaceae</taxon>
        <taxon>Pseudohoeflea</taxon>
    </lineage>
</organism>
<keyword evidence="1" id="KW-1133">Transmembrane helix</keyword>
<dbReference type="PROSITE" id="PS50924">
    <property type="entry name" value="MHYT"/>
    <property type="match status" value="1"/>
</dbReference>
<dbReference type="InterPro" id="IPR043128">
    <property type="entry name" value="Rev_trsase/Diguanyl_cyclase"/>
</dbReference>
<evidence type="ECO:0000313" key="7">
    <source>
        <dbReference type="Proteomes" id="UP000295131"/>
    </source>
</evidence>
<evidence type="ECO:0000259" key="3">
    <source>
        <dbReference type="PROSITE" id="PS50883"/>
    </source>
</evidence>
<feature type="transmembrane region" description="Helical" evidence="1">
    <location>
        <begin position="152"/>
        <end position="170"/>
    </location>
</feature>
<feature type="domain" description="GGDEF" evidence="4">
    <location>
        <begin position="401"/>
        <end position="531"/>
    </location>
</feature>
<dbReference type="Pfam" id="PF00990">
    <property type="entry name" value="GGDEF"/>
    <property type="match status" value="1"/>
</dbReference>
<evidence type="ECO:0000259" key="4">
    <source>
        <dbReference type="PROSITE" id="PS50887"/>
    </source>
</evidence>
<dbReference type="InterPro" id="IPR000160">
    <property type="entry name" value="GGDEF_dom"/>
</dbReference>
<dbReference type="SMART" id="SM00267">
    <property type="entry name" value="GGDEF"/>
    <property type="match status" value="1"/>
</dbReference>
<dbReference type="Pfam" id="PF00563">
    <property type="entry name" value="EAL"/>
    <property type="match status" value="1"/>
</dbReference>
<dbReference type="InterPro" id="IPR052155">
    <property type="entry name" value="Biofilm_reg_signaling"/>
</dbReference>
<protein>
    <submittedName>
        <fullName evidence="6">EAL domain-containing protein</fullName>
    </submittedName>
</protein>
<dbReference type="AlphaFoldDB" id="A0A4R5PJ94"/>
<dbReference type="Gene3D" id="3.30.450.20">
    <property type="entry name" value="PAS domain"/>
    <property type="match status" value="1"/>
</dbReference>
<feature type="transmembrane region" description="Helical" evidence="1">
    <location>
        <begin position="222"/>
        <end position="244"/>
    </location>
</feature>
<feature type="domain" description="MHYT" evidence="5">
    <location>
        <begin position="18"/>
        <end position="205"/>
    </location>
</feature>
<dbReference type="Gene3D" id="3.30.70.270">
    <property type="match status" value="1"/>
</dbReference>
<dbReference type="PROSITE" id="PS50887">
    <property type="entry name" value="GGDEF"/>
    <property type="match status" value="1"/>
</dbReference>
<dbReference type="EMBL" id="SMSI01000003">
    <property type="protein sequence ID" value="TDH34944.1"/>
    <property type="molecule type" value="Genomic_DNA"/>
</dbReference>
<feature type="transmembrane region" description="Helical" evidence="1">
    <location>
        <begin position="20"/>
        <end position="42"/>
    </location>
</feature>
<evidence type="ECO:0000256" key="2">
    <source>
        <dbReference type="SAM" id="MobiDB-lite"/>
    </source>
</evidence>
<feature type="region of interest" description="Disordered" evidence="2">
    <location>
        <begin position="793"/>
        <end position="817"/>
    </location>
</feature>
<evidence type="ECO:0000313" key="6">
    <source>
        <dbReference type="EMBL" id="TDH34944.1"/>
    </source>
</evidence>
<comment type="caution">
    <text evidence="6">The sequence shown here is derived from an EMBL/GenBank/DDBJ whole genome shotgun (WGS) entry which is preliminary data.</text>
</comment>
<dbReference type="SMART" id="SM00052">
    <property type="entry name" value="EAL"/>
    <property type="match status" value="1"/>
</dbReference>
<feature type="transmembrane region" description="Helical" evidence="1">
    <location>
        <begin position="89"/>
        <end position="109"/>
    </location>
</feature>
<dbReference type="InterPro" id="IPR005330">
    <property type="entry name" value="MHYT_dom"/>
</dbReference>
<dbReference type="InterPro" id="IPR001633">
    <property type="entry name" value="EAL_dom"/>
</dbReference>
<accession>A0A4R5PJ94</accession>
<dbReference type="Proteomes" id="UP000295131">
    <property type="component" value="Unassembled WGS sequence"/>
</dbReference>
<proteinExistence type="predicted"/>
<evidence type="ECO:0000256" key="1">
    <source>
        <dbReference type="PROSITE-ProRule" id="PRU00244"/>
    </source>
</evidence>
<dbReference type="CDD" id="cd01949">
    <property type="entry name" value="GGDEF"/>
    <property type="match status" value="1"/>
</dbReference>
<feature type="transmembrane region" description="Helical" evidence="1">
    <location>
        <begin position="54"/>
        <end position="77"/>
    </location>
</feature>
<dbReference type="SUPFAM" id="SSF141868">
    <property type="entry name" value="EAL domain-like"/>
    <property type="match status" value="1"/>
</dbReference>
<name>A0A4R5PJ94_9HYPH</name>
<keyword evidence="7" id="KW-1185">Reference proteome</keyword>
<dbReference type="Gene3D" id="3.20.20.450">
    <property type="entry name" value="EAL domain"/>
    <property type="match status" value="1"/>
</dbReference>
<reference evidence="6 7" key="1">
    <citation type="journal article" date="2013" name="Int. J. Syst. Evol. Microbiol.">
        <title>Hoeflea suaedae sp. nov., an endophytic bacterium isolated from the root of the halophyte Suaeda maritima.</title>
        <authorList>
            <person name="Chung E.J."/>
            <person name="Park J.A."/>
            <person name="Pramanik P."/>
            <person name="Bibi F."/>
            <person name="Jeon C.O."/>
            <person name="Chung Y.R."/>
        </authorList>
    </citation>
    <scope>NUCLEOTIDE SEQUENCE [LARGE SCALE GENOMIC DNA]</scope>
    <source>
        <strain evidence="6 7">YC6898</strain>
    </source>
</reference>
<feature type="transmembrane region" description="Helical" evidence="1">
    <location>
        <begin position="116"/>
        <end position="140"/>
    </location>
</feature>
<keyword evidence="1" id="KW-0472">Membrane</keyword>
<dbReference type="InterPro" id="IPR029787">
    <property type="entry name" value="Nucleotide_cyclase"/>
</dbReference>
<dbReference type="PANTHER" id="PTHR44757">
    <property type="entry name" value="DIGUANYLATE CYCLASE DGCP"/>
    <property type="match status" value="1"/>
</dbReference>